<evidence type="ECO:0008006" key="3">
    <source>
        <dbReference type="Google" id="ProtNLM"/>
    </source>
</evidence>
<dbReference type="Gene3D" id="3.90.550.10">
    <property type="entry name" value="Spore Coat Polysaccharide Biosynthesis Protein SpsA, Chain A"/>
    <property type="match status" value="1"/>
</dbReference>
<reference evidence="1 2" key="1">
    <citation type="submission" date="2024-10" db="EMBL/GenBank/DDBJ databases">
        <title>Isolation, draft genome sequencing and identification of Phyllobacterium sp. NSA23, isolated from leaf soil.</title>
        <authorList>
            <person name="Akita H."/>
        </authorList>
    </citation>
    <scope>NUCLEOTIDE SEQUENCE [LARGE SCALE GENOMIC DNA]</scope>
    <source>
        <strain evidence="1 2">NSA23</strain>
    </source>
</reference>
<dbReference type="Proteomes" id="UP001628091">
    <property type="component" value="Unassembled WGS sequence"/>
</dbReference>
<dbReference type="InterPro" id="IPR029044">
    <property type="entry name" value="Nucleotide-diphossugar_trans"/>
</dbReference>
<keyword evidence="2" id="KW-1185">Reference proteome</keyword>
<protein>
    <recommendedName>
        <fullName evidence="3">Nucleotidyl transferase domain-containing protein</fullName>
    </recommendedName>
</protein>
<organism evidence="1 2">
    <name type="scientific">Phyllobacterium phragmitis</name>
    <dbReference type="NCBI Taxonomy" id="2670329"/>
    <lineage>
        <taxon>Bacteria</taxon>
        <taxon>Pseudomonadati</taxon>
        <taxon>Pseudomonadota</taxon>
        <taxon>Alphaproteobacteria</taxon>
        <taxon>Hyphomicrobiales</taxon>
        <taxon>Phyllobacteriaceae</taxon>
        <taxon>Phyllobacterium</taxon>
    </lineage>
</organism>
<accession>A0ABQ0H5L4</accession>
<dbReference type="EMBL" id="BAAFZP010000002">
    <property type="protein sequence ID" value="GAB1584228.1"/>
    <property type="molecule type" value="Genomic_DNA"/>
</dbReference>
<dbReference type="SUPFAM" id="SSF53448">
    <property type="entry name" value="Nucleotide-diphospho-sugar transferases"/>
    <property type="match status" value="1"/>
</dbReference>
<name>A0ABQ0H5L4_9HYPH</name>
<sequence length="155" mass="17133">MLAKYLIDNAAPLIIANCDQYIDIDIDTYYHACGSSEGLIMTMPGDDPKWSYVKYDSKGNIVGVVEKQVVSNEATVGIYHYRHGSDFVRHAEAMIAENERVNGEFYVAPVYSRIIAAGGKVGTYNIGNNMYGLGIPADLDFFHSTEASRRLLARA</sequence>
<proteinExistence type="predicted"/>
<comment type="caution">
    <text evidence="1">The sequence shown here is derived from an EMBL/GenBank/DDBJ whole genome shotgun (WGS) entry which is preliminary data.</text>
</comment>
<evidence type="ECO:0000313" key="1">
    <source>
        <dbReference type="EMBL" id="GAB1584228.1"/>
    </source>
</evidence>
<gene>
    <name evidence="1" type="ORF">PPNSA23_41710</name>
</gene>
<evidence type="ECO:0000313" key="2">
    <source>
        <dbReference type="Proteomes" id="UP001628091"/>
    </source>
</evidence>